<keyword evidence="15" id="KW-1185">Reference proteome</keyword>
<dbReference type="CDD" id="cd17546">
    <property type="entry name" value="REC_hyHK_CKI1_RcsC-like"/>
    <property type="match status" value="1"/>
</dbReference>
<dbReference type="SMART" id="SM00304">
    <property type="entry name" value="HAMP"/>
    <property type="match status" value="1"/>
</dbReference>
<dbReference type="Gene3D" id="3.40.50.2300">
    <property type="match status" value="3"/>
</dbReference>
<dbReference type="Pfam" id="PF00512">
    <property type="entry name" value="HisKA"/>
    <property type="match status" value="1"/>
</dbReference>
<feature type="modified residue" description="4-aspartylphosphate" evidence="8">
    <location>
        <position position="978"/>
    </location>
</feature>
<evidence type="ECO:0000256" key="2">
    <source>
        <dbReference type="ARBA" id="ARBA00004370"/>
    </source>
</evidence>
<evidence type="ECO:0000256" key="3">
    <source>
        <dbReference type="ARBA" id="ARBA00012438"/>
    </source>
</evidence>
<gene>
    <name evidence="14" type="ORF">DSL64_17275</name>
</gene>
<organism evidence="14 15">
    <name type="scientific">Dyadobacter luteus</name>
    <dbReference type="NCBI Taxonomy" id="2259619"/>
    <lineage>
        <taxon>Bacteria</taxon>
        <taxon>Pseudomonadati</taxon>
        <taxon>Bacteroidota</taxon>
        <taxon>Cytophagia</taxon>
        <taxon>Cytophagales</taxon>
        <taxon>Spirosomataceae</taxon>
        <taxon>Dyadobacter</taxon>
    </lineage>
</organism>
<dbReference type="Gene3D" id="3.30.565.10">
    <property type="entry name" value="Histidine kinase-like ATPase, C-terminal domain"/>
    <property type="match status" value="1"/>
</dbReference>
<dbReference type="CDD" id="cd00156">
    <property type="entry name" value="REC"/>
    <property type="match status" value="1"/>
</dbReference>
<dbReference type="InterPro" id="IPR001789">
    <property type="entry name" value="Sig_transdc_resp-reg_receiver"/>
</dbReference>
<sequence length="1196" mass="134222">MRRTSNSIIYQLKIVFTASVLLLLVSLVASFYSTQKLIYNSQLVNHTNQVLIESENIISFMKDAETGQRGFLLTLDSKFLEPYNGAYEKANAAYSLVLALTVDNEVQQKMLIPLKERLEARFAQMDRVIDMAEKDETYIASSERRIAEMNRGKKIMDDVRMIINQVKAEEESMLKARLSQQELYIQYTPYLLLIAALVSILITGFAYVRIRRDMGQRIAQQEQDDKVYQQTRRRIAAMEEVTEQISGGNYSIRSSDKEDDDLGRISSALNTMTESLEKTFTDLEDRTWLQGGSMRIADAIRGERILKNLSVNLIETITSYINAPVGTIYIQDKDWNFKLTAAHAAAAAPDYLFAGDGISGQVILSKEITVVSHIPDNYLMVKSTLGATVPAAIVVIPLIHSGECIGIIELGMLVAPNELEQQLFRDTQDAISIGINSALDYVKLQNFLEETQAQSEELQAQHNELENLNSELEAQAQKLQASDEELRVQQEELQQINEELEERSGLLEERNYEIRKKAAELELTTRYKSEFLANMSHELRTPLNSILLLSRLLAENEEKNMTADQVEYASVIRSSGNGLLGLIDEILDLSKIEAGKMELDYVTSSVKDICQDLKALFAPVAKDKGLELNINISGQTPSHFETDKTRLEQVLKNLVSNALKFTSQGAVSIDVRPGKSDDKIEFEVHDTGIGIAPDKLHLIFEAFQQADGSTKRKYGGTGLGLSISRELVKLLGGEIWVTSAPGEGSHFFISIPTGKEAALAARENEALPLLEMVQPATSSDTVSQYVTTTIPENIPDDRADILDSDKVILIVEDDTLFARTLQEYTRKKGYKCIVAVRGDEGLQLAEVFKPMGILLDIELPVMSGWQVMDALKSNAETRHIPVHIMSSHRMKNESLLKGAVDFIDKPMVADRMKEVFDKIEYVISKKSKKVLIVEDNSKHAKALAYFLETFNINSELKSNITEGVEALQNNQVDCVILDMGIPDKRAYETLEEAKKNPGLENIPIIIFTGKSLSLSEEQRIKKYADSIIVKTAHSYQRMLDEVSLFLHVVEENKKPATESDMRKLGALSDILKDKTVLIADDDVRNIFSLSKSLENYKMNIVTALDGKEALARLHENPEIDVVLLDMMMPQMDGYETAKRIRENHKWRNLPVIAVTAKAMTGDREKCINAGASDYITKPVDIDQLLSLLRVWLYEKA</sequence>
<comment type="caution">
    <text evidence="14">The sequence shown here is derived from an EMBL/GenBank/DDBJ whole genome shotgun (WGS) entry which is preliminary data.</text>
</comment>
<dbReference type="Gene3D" id="6.10.340.10">
    <property type="match status" value="1"/>
</dbReference>
<dbReference type="Pfam" id="PF00072">
    <property type="entry name" value="Response_reg"/>
    <property type="match status" value="3"/>
</dbReference>
<evidence type="ECO:0000259" key="12">
    <source>
        <dbReference type="PROSITE" id="PS50110"/>
    </source>
</evidence>
<dbReference type="InterPro" id="IPR005467">
    <property type="entry name" value="His_kinase_dom"/>
</dbReference>
<dbReference type="SUPFAM" id="SSF52172">
    <property type="entry name" value="CheY-like"/>
    <property type="match status" value="3"/>
</dbReference>
<dbReference type="InterPro" id="IPR003660">
    <property type="entry name" value="HAMP_dom"/>
</dbReference>
<dbReference type="InterPro" id="IPR036890">
    <property type="entry name" value="HATPase_C_sf"/>
</dbReference>
<dbReference type="InterPro" id="IPR029016">
    <property type="entry name" value="GAF-like_dom_sf"/>
</dbReference>
<evidence type="ECO:0000259" key="13">
    <source>
        <dbReference type="PROSITE" id="PS50885"/>
    </source>
</evidence>
<name>A0A3D8Y8V8_9BACT</name>
<dbReference type="Pfam" id="PF02518">
    <property type="entry name" value="HATPase_c"/>
    <property type="match status" value="1"/>
</dbReference>
<keyword evidence="7" id="KW-0902">Two-component regulatory system</keyword>
<dbReference type="Gene3D" id="1.10.287.130">
    <property type="match status" value="1"/>
</dbReference>
<feature type="transmembrane region" description="Helical" evidence="10">
    <location>
        <begin position="187"/>
        <end position="208"/>
    </location>
</feature>
<dbReference type="CDD" id="cd16922">
    <property type="entry name" value="HATPase_EvgS-ArcB-TorS-like"/>
    <property type="match status" value="1"/>
</dbReference>
<feature type="modified residue" description="4-aspartylphosphate" evidence="8">
    <location>
        <position position="856"/>
    </location>
</feature>
<dbReference type="PROSITE" id="PS50109">
    <property type="entry name" value="HIS_KIN"/>
    <property type="match status" value="1"/>
</dbReference>
<keyword evidence="5" id="KW-0808">Transferase</keyword>
<evidence type="ECO:0000313" key="14">
    <source>
        <dbReference type="EMBL" id="REA59748.1"/>
    </source>
</evidence>
<dbReference type="EC" id="2.7.13.3" evidence="3"/>
<evidence type="ECO:0000256" key="5">
    <source>
        <dbReference type="ARBA" id="ARBA00022679"/>
    </source>
</evidence>
<feature type="domain" description="HAMP" evidence="13">
    <location>
        <begin position="229"/>
        <end position="281"/>
    </location>
</feature>
<feature type="domain" description="Response regulatory" evidence="12">
    <location>
        <begin position="929"/>
        <end position="1045"/>
    </location>
</feature>
<keyword evidence="10" id="KW-0812">Transmembrane</keyword>
<evidence type="ECO:0000256" key="1">
    <source>
        <dbReference type="ARBA" id="ARBA00000085"/>
    </source>
</evidence>
<dbReference type="CDD" id="cd00082">
    <property type="entry name" value="HisKA"/>
    <property type="match status" value="1"/>
</dbReference>
<dbReference type="SUPFAM" id="SSF158472">
    <property type="entry name" value="HAMP domain-like"/>
    <property type="match status" value="1"/>
</dbReference>
<feature type="modified residue" description="4-aspartylphosphate" evidence="8">
    <location>
        <position position="1125"/>
    </location>
</feature>
<keyword evidence="4 8" id="KW-0597">Phosphoprotein</keyword>
<dbReference type="RefSeq" id="WP_115832165.1">
    <property type="nucleotide sequence ID" value="NZ_QNUL01000014.1"/>
</dbReference>
<evidence type="ECO:0000256" key="7">
    <source>
        <dbReference type="ARBA" id="ARBA00023012"/>
    </source>
</evidence>
<dbReference type="Proteomes" id="UP000256373">
    <property type="component" value="Unassembled WGS sequence"/>
</dbReference>
<reference evidence="14 15" key="1">
    <citation type="submission" date="2018-07" db="EMBL/GenBank/DDBJ databases">
        <title>Dyadobacter roseus sp. nov., isolated from rose rhizosphere soil.</title>
        <authorList>
            <person name="Chen L."/>
        </authorList>
    </citation>
    <scope>NUCLEOTIDE SEQUENCE [LARGE SCALE GENOMIC DNA]</scope>
    <source>
        <strain evidence="14 15">RS19</strain>
    </source>
</reference>
<evidence type="ECO:0000256" key="6">
    <source>
        <dbReference type="ARBA" id="ARBA00022777"/>
    </source>
</evidence>
<dbReference type="GO" id="GO:0000155">
    <property type="term" value="F:phosphorelay sensor kinase activity"/>
    <property type="evidence" value="ECO:0007669"/>
    <property type="project" value="InterPro"/>
</dbReference>
<evidence type="ECO:0000256" key="4">
    <source>
        <dbReference type="ARBA" id="ARBA00022553"/>
    </source>
</evidence>
<dbReference type="SMART" id="SM00448">
    <property type="entry name" value="REC"/>
    <property type="match status" value="3"/>
</dbReference>
<dbReference type="PROSITE" id="PS50885">
    <property type="entry name" value="HAMP"/>
    <property type="match status" value="1"/>
</dbReference>
<dbReference type="InterPro" id="IPR003661">
    <property type="entry name" value="HisK_dim/P_dom"/>
</dbReference>
<dbReference type="Pfam" id="PF05227">
    <property type="entry name" value="CHASE3"/>
    <property type="match status" value="1"/>
</dbReference>
<dbReference type="InterPro" id="IPR004358">
    <property type="entry name" value="Sig_transdc_His_kin-like_C"/>
</dbReference>
<dbReference type="CDD" id="cd06225">
    <property type="entry name" value="HAMP"/>
    <property type="match status" value="1"/>
</dbReference>
<dbReference type="SUPFAM" id="SSF55781">
    <property type="entry name" value="GAF domain-like"/>
    <property type="match status" value="1"/>
</dbReference>
<dbReference type="SMART" id="SM00388">
    <property type="entry name" value="HisKA"/>
    <property type="match status" value="1"/>
</dbReference>
<dbReference type="PANTHER" id="PTHR45339:SF1">
    <property type="entry name" value="HYBRID SIGNAL TRANSDUCTION HISTIDINE KINASE J"/>
    <property type="match status" value="1"/>
</dbReference>
<keyword evidence="10" id="KW-0472">Membrane</keyword>
<evidence type="ECO:0000256" key="8">
    <source>
        <dbReference type="PROSITE-ProRule" id="PRU00169"/>
    </source>
</evidence>
<dbReference type="CDD" id="cd19410">
    <property type="entry name" value="HK9-like_sensor"/>
    <property type="match status" value="1"/>
</dbReference>
<feature type="domain" description="Response regulatory" evidence="12">
    <location>
        <begin position="807"/>
        <end position="920"/>
    </location>
</feature>
<comment type="catalytic activity">
    <reaction evidence="1">
        <text>ATP + protein L-histidine = ADP + protein N-phospho-L-histidine.</text>
        <dbReference type="EC" id="2.7.13.3"/>
    </reaction>
</comment>
<keyword evidence="10" id="KW-1133">Transmembrane helix</keyword>
<dbReference type="Gene3D" id="3.30.450.40">
    <property type="match status" value="1"/>
</dbReference>
<evidence type="ECO:0000256" key="9">
    <source>
        <dbReference type="SAM" id="Coils"/>
    </source>
</evidence>
<proteinExistence type="predicted"/>
<feature type="coiled-coil region" evidence="9">
    <location>
        <begin position="441"/>
        <end position="517"/>
    </location>
</feature>
<evidence type="ECO:0000256" key="10">
    <source>
        <dbReference type="SAM" id="Phobius"/>
    </source>
</evidence>
<dbReference type="SUPFAM" id="SSF47384">
    <property type="entry name" value="Homodimeric domain of signal transducing histidine kinase"/>
    <property type="match status" value="1"/>
</dbReference>
<dbReference type="PRINTS" id="PR00344">
    <property type="entry name" value="BCTRLSENSOR"/>
</dbReference>
<evidence type="ECO:0000259" key="11">
    <source>
        <dbReference type="PROSITE" id="PS50109"/>
    </source>
</evidence>
<dbReference type="InterPro" id="IPR003594">
    <property type="entry name" value="HATPase_dom"/>
</dbReference>
<comment type="subcellular location">
    <subcellularLocation>
        <location evidence="2">Membrane</location>
    </subcellularLocation>
</comment>
<dbReference type="GO" id="GO:0016020">
    <property type="term" value="C:membrane"/>
    <property type="evidence" value="ECO:0007669"/>
    <property type="project" value="UniProtKB-SubCell"/>
</dbReference>
<dbReference type="OrthoDB" id="9811889at2"/>
<dbReference type="PANTHER" id="PTHR45339">
    <property type="entry name" value="HYBRID SIGNAL TRANSDUCTION HISTIDINE KINASE J"/>
    <property type="match status" value="1"/>
</dbReference>
<keyword evidence="9" id="KW-0175">Coiled coil</keyword>
<dbReference type="InterPro" id="IPR007891">
    <property type="entry name" value="CHASE3"/>
</dbReference>
<dbReference type="Pfam" id="PF00672">
    <property type="entry name" value="HAMP"/>
    <property type="match status" value="1"/>
</dbReference>
<dbReference type="EMBL" id="QNUL01000014">
    <property type="protein sequence ID" value="REA59748.1"/>
    <property type="molecule type" value="Genomic_DNA"/>
</dbReference>
<dbReference type="InterPro" id="IPR036097">
    <property type="entry name" value="HisK_dim/P_sf"/>
</dbReference>
<dbReference type="FunFam" id="3.30.565.10:FF:000010">
    <property type="entry name" value="Sensor histidine kinase RcsC"/>
    <property type="match status" value="1"/>
</dbReference>
<keyword evidence="6 14" id="KW-0418">Kinase</keyword>
<dbReference type="SMART" id="SM00387">
    <property type="entry name" value="HATPase_c"/>
    <property type="match status" value="1"/>
</dbReference>
<evidence type="ECO:0000313" key="15">
    <source>
        <dbReference type="Proteomes" id="UP000256373"/>
    </source>
</evidence>
<feature type="domain" description="Response regulatory" evidence="12">
    <location>
        <begin position="1075"/>
        <end position="1192"/>
    </location>
</feature>
<accession>A0A3D8Y8V8</accession>
<dbReference type="InterPro" id="IPR011006">
    <property type="entry name" value="CheY-like_superfamily"/>
</dbReference>
<dbReference type="SUPFAM" id="SSF55874">
    <property type="entry name" value="ATPase domain of HSP90 chaperone/DNA topoisomerase II/histidine kinase"/>
    <property type="match status" value="1"/>
</dbReference>
<dbReference type="PROSITE" id="PS50110">
    <property type="entry name" value="RESPONSE_REGULATORY"/>
    <property type="match status" value="3"/>
</dbReference>
<dbReference type="AlphaFoldDB" id="A0A3D8Y8V8"/>
<feature type="domain" description="Histidine kinase" evidence="11">
    <location>
        <begin position="534"/>
        <end position="755"/>
    </location>
</feature>
<protein>
    <recommendedName>
        <fullName evidence="3">histidine kinase</fullName>
        <ecNumber evidence="3">2.7.13.3</ecNumber>
    </recommendedName>
</protein>